<organism evidence="2 3">
    <name type="scientific">Sagittula stellata (strain ATCC 700073 / DSM 11524 / E-37)</name>
    <dbReference type="NCBI Taxonomy" id="388399"/>
    <lineage>
        <taxon>Bacteria</taxon>
        <taxon>Pseudomonadati</taxon>
        <taxon>Pseudomonadota</taxon>
        <taxon>Alphaproteobacteria</taxon>
        <taxon>Rhodobacterales</taxon>
        <taxon>Roseobacteraceae</taxon>
        <taxon>Sagittula</taxon>
    </lineage>
</organism>
<evidence type="ECO:0008006" key="4">
    <source>
        <dbReference type="Google" id="ProtNLM"/>
    </source>
</evidence>
<keyword evidence="1" id="KW-1133">Transmembrane helix</keyword>
<reference evidence="2 3" key="1">
    <citation type="submission" date="2006-06" db="EMBL/GenBank/DDBJ databases">
        <authorList>
            <person name="Moran M.A."/>
            <person name="Ferriera S."/>
            <person name="Johnson J."/>
            <person name="Kravitz S."/>
            <person name="Beeson K."/>
            <person name="Sutton G."/>
            <person name="Rogers Y.-H."/>
            <person name="Friedman R."/>
            <person name="Frazier M."/>
            <person name="Venter J.C."/>
        </authorList>
    </citation>
    <scope>NUCLEOTIDE SEQUENCE [LARGE SCALE GENOMIC DNA]</scope>
    <source>
        <strain evidence="2 3">E-37</strain>
    </source>
</reference>
<dbReference type="Proteomes" id="UP000005713">
    <property type="component" value="Unassembled WGS sequence"/>
</dbReference>
<dbReference type="EMBL" id="AAYA01000023">
    <property type="protein sequence ID" value="EBA05775.1"/>
    <property type="molecule type" value="Genomic_DNA"/>
</dbReference>
<evidence type="ECO:0000256" key="1">
    <source>
        <dbReference type="SAM" id="Phobius"/>
    </source>
</evidence>
<comment type="caution">
    <text evidence="2">The sequence shown here is derived from an EMBL/GenBank/DDBJ whole genome shotgun (WGS) entry which is preliminary data.</text>
</comment>
<feature type="transmembrane region" description="Helical" evidence="1">
    <location>
        <begin position="21"/>
        <end position="39"/>
    </location>
</feature>
<dbReference type="Pfam" id="PF11295">
    <property type="entry name" value="DUF3096"/>
    <property type="match status" value="1"/>
</dbReference>
<sequence>MQQAAHDAPPQSGALAMYANPILAQSLLALVAGVVILVAPRVLNYVIAAYLIAVGLSGLFLGMA</sequence>
<keyword evidence="1" id="KW-0472">Membrane</keyword>
<proteinExistence type="predicted"/>
<evidence type="ECO:0000313" key="3">
    <source>
        <dbReference type="Proteomes" id="UP000005713"/>
    </source>
</evidence>
<gene>
    <name evidence="2" type="ORF">SSE37_09473</name>
</gene>
<keyword evidence="1" id="KW-0812">Transmembrane</keyword>
<keyword evidence="3" id="KW-1185">Reference proteome</keyword>
<dbReference type="AlphaFoldDB" id="A3KAL1"/>
<accession>A3KAL1</accession>
<feature type="transmembrane region" description="Helical" evidence="1">
    <location>
        <begin position="45"/>
        <end position="63"/>
    </location>
</feature>
<name>A3KAL1_SAGS3</name>
<dbReference type="InterPro" id="IPR021446">
    <property type="entry name" value="DUF3096"/>
</dbReference>
<evidence type="ECO:0000313" key="2">
    <source>
        <dbReference type="EMBL" id="EBA05775.1"/>
    </source>
</evidence>
<protein>
    <recommendedName>
        <fullName evidence="4">DUF3096 domain-containing protein</fullName>
    </recommendedName>
</protein>